<dbReference type="Proteomes" id="UP000001037">
    <property type="component" value="Chromosome"/>
</dbReference>
<dbReference type="GO" id="GO:0016787">
    <property type="term" value="F:hydrolase activity"/>
    <property type="evidence" value="ECO:0007669"/>
    <property type="project" value="UniProtKB-KW"/>
</dbReference>
<dbReference type="InterPro" id="IPR012340">
    <property type="entry name" value="NA-bd_OB-fold"/>
</dbReference>
<dbReference type="PANTHER" id="PTHR11630:SF66">
    <property type="entry name" value="DNA REPLICATION LICENSING FACTOR MCM4"/>
    <property type="match status" value="1"/>
</dbReference>
<dbReference type="EC" id="3.6.4.12" evidence="2"/>
<dbReference type="GO" id="GO:0005524">
    <property type="term" value="F:ATP binding"/>
    <property type="evidence" value="ECO:0007669"/>
    <property type="project" value="UniProtKB-KW"/>
</dbReference>
<dbReference type="InterPro" id="IPR033762">
    <property type="entry name" value="MCM_OB"/>
</dbReference>
<evidence type="ECO:0000256" key="2">
    <source>
        <dbReference type="ARBA" id="ARBA00012551"/>
    </source>
</evidence>
<keyword evidence="12" id="KW-1185">Reference proteome</keyword>
<dbReference type="KEGG" id="pfm:Pyrfu_0033"/>
<evidence type="ECO:0000256" key="6">
    <source>
        <dbReference type="ARBA" id="ARBA00022806"/>
    </source>
</evidence>
<dbReference type="SMART" id="SM00350">
    <property type="entry name" value="MCM"/>
    <property type="match status" value="1"/>
</dbReference>
<dbReference type="NCBIfam" id="NF040949">
    <property type="entry name" value="minchrom_main_MCM"/>
    <property type="match status" value="1"/>
</dbReference>
<dbReference type="InterPro" id="IPR027925">
    <property type="entry name" value="MCM_N"/>
</dbReference>
<evidence type="ECO:0000259" key="10">
    <source>
        <dbReference type="PROSITE" id="PS50051"/>
    </source>
</evidence>
<comment type="similarity">
    <text evidence="1 9">Belongs to the MCM family.</text>
</comment>
<dbReference type="Gene3D" id="3.30.1640.10">
    <property type="entry name" value="mini-chromosome maintenance (MCM) complex, chain A, domain 1"/>
    <property type="match status" value="1"/>
</dbReference>
<organism evidence="11 12">
    <name type="scientific">Pyrolobus fumarii (strain DSM 11204 / 1A)</name>
    <dbReference type="NCBI Taxonomy" id="694429"/>
    <lineage>
        <taxon>Archaea</taxon>
        <taxon>Thermoproteota</taxon>
        <taxon>Thermoprotei</taxon>
        <taxon>Desulfurococcales</taxon>
        <taxon>Pyrodictiaceae</taxon>
        <taxon>Pyrolobus</taxon>
    </lineage>
</organism>
<dbReference type="Pfam" id="PF17855">
    <property type="entry name" value="MCM_lid"/>
    <property type="match status" value="1"/>
</dbReference>
<gene>
    <name evidence="11" type="ordered locus">Pyrfu_0033</name>
</gene>
<keyword evidence="4 9" id="KW-0547">Nucleotide-binding</keyword>
<evidence type="ECO:0000256" key="9">
    <source>
        <dbReference type="RuleBase" id="RU004070"/>
    </source>
</evidence>
<dbReference type="Pfam" id="PF14551">
    <property type="entry name" value="MCM_N"/>
    <property type="match status" value="1"/>
</dbReference>
<keyword evidence="6" id="KW-0347">Helicase</keyword>
<evidence type="ECO:0000256" key="4">
    <source>
        <dbReference type="ARBA" id="ARBA00022741"/>
    </source>
</evidence>
<dbReference type="eggNOG" id="arCOG00439">
    <property type="taxonomic scope" value="Archaea"/>
</dbReference>
<dbReference type="FunFam" id="3.40.50.300:FF:000826">
    <property type="entry name" value="Replicative DNA helicase Mcm"/>
    <property type="match status" value="1"/>
</dbReference>
<dbReference type="InterPro" id="IPR031327">
    <property type="entry name" value="MCM"/>
</dbReference>
<dbReference type="Pfam" id="PF21100">
    <property type="entry name" value="WHD_MCM"/>
    <property type="match status" value="1"/>
</dbReference>
<dbReference type="InterPro" id="IPR003593">
    <property type="entry name" value="AAA+_ATPase"/>
</dbReference>
<dbReference type="Gene3D" id="2.40.50.140">
    <property type="entry name" value="Nucleic acid-binding proteins"/>
    <property type="match status" value="1"/>
</dbReference>
<dbReference type="SUPFAM" id="SSF52540">
    <property type="entry name" value="P-loop containing nucleoside triphosphate hydrolases"/>
    <property type="match status" value="1"/>
</dbReference>
<dbReference type="Gene3D" id="2.20.28.10">
    <property type="match status" value="1"/>
</dbReference>
<dbReference type="FunCoup" id="G0EDY9">
    <property type="interactions" value="141"/>
</dbReference>
<keyword evidence="8 9" id="KW-0238">DNA-binding</keyword>
<dbReference type="STRING" id="694429.Pyrfu_0033"/>
<dbReference type="InterPro" id="IPR027417">
    <property type="entry name" value="P-loop_NTPase"/>
</dbReference>
<evidence type="ECO:0000313" key="12">
    <source>
        <dbReference type="Proteomes" id="UP000001037"/>
    </source>
</evidence>
<feature type="domain" description="MCM C-terminal AAA(+) ATPase" evidence="10">
    <location>
        <begin position="298"/>
        <end position="504"/>
    </location>
</feature>
<sequence length="697" mass="78712">MAIVEQRRVEEVLDPKEEFLEFLRSFRDRTGVYKYRERVKSMISMGRHSLIVDFKDLYTFNATLARMLVNNPDFVLKAFSEALREFVEHEEPEYVERVDKFIVRISNLLETTELRRIRSSSIGKLVMLEGILVRATPVKEKLVRIRFKHVHPECGEEFDWPLEGELGPLDELEKPKMCPVCGKSGGSFKILYDKSKMIDWQKIVLQERPEEVPPGQLPRSIEVVLTDELVDAARPGDRIVVVGIVRVRPDTTLGKKRGIFDLYIEANNIEVSQKVLEEVTITREDEERIRALARDPWVRKKILVSIAPTIYGMWDIKEAIALALFGGVPKVHRDGTRRRGDIHVLMIGDPGTAKSQLLQYVVKIAPRAIYTTGKGATAAGLTAAVIRDKTTGEYYLEAGALVLADGGVAAIDEIDKMREEDRSAIHEAMEQQTVSIAKAGIVARLNARTTVIAAGNPRFGRYLPDRPLAENINLPPPILSRFDLIFVIRDIPNPERDRALARFVLQVHSDADSIKPEIPPDLLRKYISYARRYVRPRLTEEAMKLLEDFFTEMRKAAAGPNSAIPLTARQLEALIRLAEAHARMRLKDKVTREDAEAAIRLVLSFLASAGIDVESGAIDIDTIMTGKPKSKREKMLKVLNLLRELASTSSEECVTMKELVKRAAQEGIDSLLVEETIRNLTRDGVIYERKPGCYAFA</sequence>
<dbReference type="RefSeq" id="WP_014025582.1">
    <property type="nucleotide sequence ID" value="NC_015931.1"/>
</dbReference>
<name>G0EDY9_PYRF1</name>
<dbReference type="HOGENOM" id="CLU_000995_6_0_2"/>
<keyword evidence="5" id="KW-0378">Hydrolase</keyword>
<dbReference type="GO" id="GO:0003697">
    <property type="term" value="F:single-stranded DNA binding"/>
    <property type="evidence" value="ECO:0007669"/>
    <property type="project" value="TreeGrafter"/>
</dbReference>
<dbReference type="EMBL" id="CP002838">
    <property type="protein sequence ID" value="AEM37905.1"/>
    <property type="molecule type" value="Genomic_DNA"/>
</dbReference>
<evidence type="ECO:0000256" key="8">
    <source>
        <dbReference type="ARBA" id="ARBA00023125"/>
    </source>
</evidence>
<dbReference type="Pfam" id="PF00493">
    <property type="entry name" value="MCM"/>
    <property type="match status" value="1"/>
</dbReference>
<reference evidence="11 12" key="1">
    <citation type="journal article" date="2011" name="Stand. Genomic Sci.">
        <title>Complete genome sequence of the hyperthermophilic chemolithoautotroph Pyrolobus fumarii type strain (1A).</title>
        <authorList>
            <person name="Anderson I."/>
            <person name="Goker M."/>
            <person name="Nolan M."/>
            <person name="Lucas S."/>
            <person name="Hammon N."/>
            <person name="Deshpande S."/>
            <person name="Cheng J.F."/>
            <person name="Tapia R."/>
            <person name="Han C."/>
            <person name="Goodwin L."/>
            <person name="Pitluck S."/>
            <person name="Huntemann M."/>
            <person name="Liolios K."/>
            <person name="Ivanova N."/>
            <person name="Pagani I."/>
            <person name="Mavromatis K."/>
            <person name="Ovchinikova G."/>
            <person name="Pati A."/>
            <person name="Chen A."/>
            <person name="Palaniappan K."/>
            <person name="Land M."/>
            <person name="Hauser L."/>
            <person name="Brambilla E.M."/>
            <person name="Huber H."/>
            <person name="Yasawong M."/>
            <person name="Rohde M."/>
            <person name="Spring S."/>
            <person name="Abt B."/>
            <person name="Sikorski J."/>
            <person name="Wirth R."/>
            <person name="Detter J.C."/>
            <person name="Woyke T."/>
            <person name="Bristow J."/>
            <person name="Eisen J.A."/>
            <person name="Markowitz V."/>
            <person name="Hugenholtz P."/>
            <person name="Kyrpides N.C."/>
            <person name="Klenk H.P."/>
            <person name="Lapidus A."/>
        </authorList>
    </citation>
    <scope>NUCLEOTIDE SEQUENCE [LARGE SCALE GENOMIC DNA]</scope>
    <source>
        <strain evidence="12">DSM 11204 / 1A</strain>
    </source>
</reference>
<dbReference type="InterPro" id="IPR001208">
    <property type="entry name" value="MCM_dom"/>
</dbReference>
<proteinExistence type="inferred from homology"/>
<evidence type="ECO:0000256" key="1">
    <source>
        <dbReference type="ARBA" id="ARBA00008010"/>
    </source>
</evidence>
<dbReference type="InParanoid" id="G0EDY9"/>
<keyword evidence="3" id="KW-0235">DNA replication</keyword>
<dbReference type="SUPFAM" id="SSF50249">
    <property type="entry name" value="Nucleic acid-binding proteins"/>
    <property type="match status" value="1"/>
</dbReference>
<dbReference type="InterPro" id="IPR048907">
    <property type="entry name" value="WHD_MCM_arc"/>
</dbReference>
<keyword evidence="7 9" id="KW-0067">ATP-binding</keyword>
<accession>G0EDY9</accession>
<dbReference type="GO" id="GO:0006260">
    <property type="term" value="P:DNA replication"/>
    <property type="evidence" value="ECO:0007669"/>
    <property type="project" value="UniProtKB-KW"/>
</dbReference>
<dbReference type="PRINTS" id="PR01657">
    <property type="entry name" value="MCMFAMILY"/>
</dbReference>
<dbReference type="GeneID" id="11139658"/>
<evidence type="ECO:0000256" key="7">
    <source>
        <dbReference type="ARBA" id="ARBA00022840"/>
    </source>
</evidence>
<evidence type="ECO:0000256" key="5">
    <source>
        <dbReference type="ARBA" id="ARBA00022801"/>
    </source>
</evidence>
<dbReference type="PANTHER" id="PTHR11630">
    <property type="entry name" value="DNA REPLICATION LICENSING FACTOR MCM FAMILY MEMBER"/>
    <property type="match status" value="1"/>
</dbReference>
<protein>
    <recommendedName>
        <fullName evidence="2">DNA helicase</fullName>
        <ecNumber evidence="2">3.6.4.12</ecNumber>
    </recommendedName>
</protein>
<evidence type="ECO:0000313" key="11">
    <source>
        <dbReference type="EMBL" id="AEM37905.1"/>
    </source>
</evidence>
<dbReference type="AlphaFoldDB" id="G0EDY9"/>
<dbReference type="GO" id="GO:0017116">
    <property type="term" value="F:single-stranded DNA helicase activity"/>
    <property type="evidence" value="ECO:0007669"/>
    <property type="project" value="TreeGrafter"/>
</dbReference>
<dbReference type="SMART" id="SM00382">
    <property type="entry name" value="AAA"/>
    <property type="match status" value="1"/>
</dbReference>
<dbReference type="InterPro" id="IPR041562">
    <property type="entry name" value="MCM_lid"/>
</dbReference>
<dbReference type="GO" id="GO:0042555">
    <property type="term" value="C:MCM complex"/>
    <property type="evidence" value="ECO:0007669"/>
    <property type="project" value="TreeGrafter"/>
</dbReference>
<dbReference type="Gene3D" id="1.10.10.10">
    <property type="entry name" value="Winged helix-like DNA-binding domain superfamily/Winged helix DNA-binding domain"/>
    <property type="match status" value="1"/>
</dbReference>
<dbReference type="Gene3D" id="3.40.50.300">
    <property type="entry name" value="P-loop containing nucleotide triphosphate hydrolases"/>
    <property type="match status" value="1"/>
</dbReference>
<dbReference type="PROSITE" id="PS50051">
    <property type="entry name" value="MCM_2"/>
    <property type="match status" value="1"/>
</dbReference>
<dbReference type="InterPro" id="IPR036388">
    <property type="entry name" value="WH-like_DNA-bd_sf"/>
</dbReference>
<dbReference type="Pfam" id="PF17207">
    <property type="entry name" value="MCM_OB"/>
    <property type="match status" value="1"/>
</dbReference>
<evidence type="ECO:0000256" key="3">
    <source>
        <dbReference type="ARBA" id="ARBA00022705"/>
    </source>
</evidence>